<dbReference type="InterPro" id="IPR002509">
    <property type="entry name" value="NODB_dom"/>
</dbReference>
<dbReference type="Gene3D" id="3.20.20.370">
    <property type="entry name" value="Glycoside hydrolase/deacetylase"/>
    <property type="match status" value="1"/>
</dbReference>
<dbReference type="PANTHER" id="PTHR10587:SF128">
    <property type="entry name" value="POLYSACCHARIDE DEACETYLASE PDAB-RELATED"/>
    <property type="match status" value="1"/>
</dbReference>
<dbReference type="GO" id="GO:0005975">
    <property type="term" value="P:carbohydrate metabolic process"/>
    <property type="evidence" value="ECO:0007669"/>
    <property type="project" value="InterPro"/>
</dbReference>
<accession>A0A1M4Z622</accession>
<dbReference type="InterPro" id="IPR011330">
    <property type="entry name" value="Glyco_hydro/deAcase_b/a-brl"/>
</dbReference>
<dbReference type="CDD" id="cd10917">
    <property type="entry name" value="CE4_NodB_like_6s_7s"/>
    <property type="match status" value="1"/>
</dbReference>
<dbReference type="AlphaFoldDB" id="A0A1M4Z622"/>
<gene>
    <name evidence="2" type="ORF">SAMN02746091_01836</name>
</gene>
<proteinExistence type="predicted"/>
<feature type="domain" description="NodB homology" evidence="1">
    <location>
        <begin position="56"/>
        <end position="233"/>
    </location>
</feature>
<dbReference type="GO" id="GO:0016810">
    <property type="term" value="F:hydrolase activity, acting on carbon-nitrogen (but not peptide) bonds"/>
    <property type="evidence" value="ECO:0007669"/>
    <property type="project" value="InterPro"/>
</dbReference>
<dbReference type="InterPro" id="IPR014132">
    <property type="entry name" value="PdaB-like"/>
</dbReference>
<protein>
    <submittedName>
        <fullName evidence="2">Polysaccharide deacetylase family sporulation protein PdaB</fullName>
    </submittedName>
</protein>
<evidence type="ECO:0000313" key="3">
    <source>
        <dbReference type="Proteomes" id="UP000184423"/>
    </source>
</evidence>
<dbReference type="SUPFAM" id="SSF88713">
    <property type="entry name" value="Glycoside hydrolase/deacetylase"/>
    <property type="match status" value="1"/>
</dbReference>
<dbReference type="Pfam" id="PF01522">
    <property type="entry name" value="Polysacc_deac_1"/>
    <property type="match status" value="1"/>
</dbReference>
<dbReference type="GO" id="GO:0016020">
    <property type="term" value="C:membrane"/>
    <property type="evidence" value="ECO:0007669"/>
    <property type="project" value="TreeGrafter"/>
</dbReference>
<dbReference type="PANTHER" id="PTHR10587">
    <property type="entry name" value="GLYCOSYL TRANSFERASE-RELATED"/>
    <property type="match status" value="1"/>
</dbReference>
<evidence type="ECO:0000313" key="2">
    <source>
        <dbReference type="EMBL" id="SHF13474.1"/>
    </source>
</evidence>
<name>A0A1M4Z622_9CLOT</name>
<dbReference type="NCBIfam" id="TIGR02764">
    <property type="entry name" value="spore_ybaN_pdaB"/>
    <property type="match status" value="1"/>
</dbReference>
<keyword evidence="3" id="KW-1185">Reference proteome</keyword>
<dbReference type="EMBL" id="FQVG01000037">
    <property type="protein sequence ID" value="SHF13474.1"/>
    <property type="molecule type" value="Genomic_DNA"/>
</dbReference>
<reference evidence="3" key="1">
    <citation type="submission" date="2016-11" db="EMBL/GenBank/DDBJ databases">
        <authorList>
            <person name="Varghese N."/>
            <person name="Submissions S."/>
        </authorList>
    </citation>
    <scope>NUCLEOTIDE SEQUENCE [LARGE SCALE GENOMIC DNA]</scope>
    <source>
        <strain evidence="3">DSM 10124</strain>
    </source>
</reference>
<sequence>MKIFILSKEKIKNIGVVCLIVCIAVLFKLSGGYKLIDVFLNSKADLPIYSVETKEKRVALTFDIGWGDEYIPSILKVLDDNNVKATFFILGTWVDKYPNRVKEIDTKGHEIGNHSNNHIYFTRLTKSKIKEEVFTASSKIKKITGKETKLMRVPYGDYNSEVIKAIEETGHYCIQWDVDPIDWRTISHQQIEKTVISKTRNGSIILLHNSSMETVKALDTIIKELKNKGYEFVKVSDLIYKDNYYIDFTGRQKPLNE</sequence>
<dbReference type="PROSITE" id="PS51677">
    <property type="entry name" value="NODB"/>
    <property type="match status" value="1"/>
</dbReference>
<dbReference type="Proteomes" id="UP000184423">
    <property type="component" value="Unassembled WGS sequence"/>
</dbReference>
<dbReference type="RefSeq" id="WP_073249193.1">
    <property type="nucleotide sequence ID" value="NZ_FQVG01000037.1"/>
</dbReference>
<organism evidence="2 3">
    <name type="scientific">Caloramator proteoclasticus DSM 10124</name>
    <dbReference type="NCBI Taxonomy" id="1121262"/>
    <lineage>
        <taxon>Bacteria</taxon>
        <taxon>Bacillati</taxon>
        <taxon>Bacillota</taxon>
        <taxon>Clostridia</taxon>
        <taxon>Eubacteriales</taxon>
        <taxon>Clostridiaceae</taxon>
        <taxon>Caloramator</taxon>
    </lineage>
</organism>
<evidence type="ECO:0000259" key="1">
    <source>
        <dbReference type="PROSITE" id="PS51677"/>
    </source>
</evidence>
<dbReference type="InterPro" id="IPR050248">
    <property type="entry name" value="Polysacc_deacetylase_ArnD"/>
</dbReference>